<sequence>MVERVEKLEDLLQEMVDRGASDLFLKAGSRPAMRIDGEIVLTDYGEMTMDETQAIALQLMTPEQAEYFARIPEMDLAVGVRGVGRFRVNIFRQRGSVGLVFRYISNPTFSFDDLNLPPVVRTLAEKRRGLILVTGTTGSGKSTTLAAMINHINHTRRCHIVTIEDPIEFLHQDELAIINQREVGFDTKSFSDALKHVMRQSPDVILIGEMRDLETISTAIAAAETGHLVLSTLHTIDAVQTVERIINYFPAYLHPQIRMELALCLQGVICQRLLPLASGRGRIPAVEILVSTPTIRKLLHEGKTLELPVHIEAGGHVGMQTFNQSLLQLYRMKKIRMEDALLYASSPDEFRLMAEGIASGVKAREMGSIYG</sequence>
<gene>
    <name evidence="3" type="ORF">BRCON_2731</name>
</gene>
<dbReference type="SMART" id="SM00382">
    <property type="entry name" value="AAA"/>
    <property type="match status" value="1"/>
</dbReference>
<evidence type="ECO:0000259" key="2">
    <source>
        <dbReference type="PROSITE" id="PS00662"/>
    </source>
</evidence>
<proteinExistence type="inferred from homology"/>
<dbReference type="InterPro" id="IPR050921">
    <property type="entry name" value="T4SS_GSP_E_ATPase"/>
</dbReference>
<dbReference type="Pfam" id="PF00437">
    <property type="entry name" value="T2SSE"/>
    <property type="match status" value="1"/>
</dbReference>
<dbReference type="AlphaFoldDB" id="A0A2Z4YAM4"/>
<evidence type="ECO:0000313" key="3">
    <source>
        <dbReference type="EMBL" id="AXA37473.1"/>
    </source>
</evidence>
<feature type="domain" description="Bacterial type II secretion system protein E" evidence="2">
    <location>
        <begin position="198"/>
        <end position="212"/>
    </location>
</feature>
<reference evidence="3 4" key="1">
    <citation type="submission" date="2018-05" db="EMBL/GenBank/DDBJ databases">
        <title>A metagenomic window into the 2 km-deep terrestrial subsurface aquifer revealed taxonomically and functionally diverse microbial community comprising novel uncultured bacterial lineages.</title>
        <authorList>
            <person name="Kadnikov V.V."/>
            <person name="Mardanov A.V."/>
            <person name="Beletsky A.V."/>
            <person name="Banks D."/>
            <person name="Pimenov N.V."/>
            <person name="Frank Y.A."/>
            <person name="Karnachuk O.V."/>
            <person name="Ravin N.V."/>
        </authorList>
    </citation>
    <scope>NUCLEOTIDE SEQUENCE [LARGE SCALE GENOMIC DNA]</scope>
    <source>
        <strain evidence="3">BY</strain>
    </source>
</reference>
<comment type="similarity">
    <text evidence="1">Belongs to the GSP E family.</text>
</comment>
<dbReference type="CDD" id="cd01131">
    <property type="entry name" value="PilT"/>
    <property type="match status" value="1"/>
</dbReference>
<accession>A0A2Z4YAM4</accession>
<dbReference type="GO" id="GO:0016887">
    <property type="term" value="F:ATP hydrolysis activity"/>
    <property type="evidence" value="ECO:0007669"/>
    <property type="project" value="InterPro"/>
</dbReference>
<evidence type="ECO:0000313" key="4">
    <source>
        <dbReference type="Proteomes" id="UP000262583"/>
    </source>
</evidence>
<dbReference type="EMBL" id="CP030759">
    <property type="protein sequence ID" value="AXA37473.1"/>
    <property type="molecule type" value="Genomic_DNA"/>
</dbReference>
<dbReference type="InterPro" id="IPR027417">
    <property type="entry name" value="P-loop_NTPase"/>
</dbReference>
<dbReference type="Gene3D" id="3.30.450.90">
    <property type="match status" value="1"/>
</dbReference>
<organism evidence="3 4">
    <name type="scientific">Sumerlaea chitinivorans</name>
    <dbReference type="NCBI Taxonomy" id="2250252"/>
    <lineage>
        <taxon>Bacteria</taxon>
        <taxon>Candidatus Sumerlaeota</taxon>
        <taxon>Candidatus Sumerlaeia</taxon>
        <taxon>Candidatus Sumerlaeales</taxon>
        <taxon>Candidatus Sumerlaeaceae</taxon>
        <taxon>Candidatus Sumerlaea</taxon>
    </lineage>
</organism>
<dbReference type="PANTHER" id="PTHR30486:SF12">
    <property type="entry name" value="TYPE IV PILUS ATPASE PILU"/>
    <property type="match status" value="1"/>
</dbReference>
<dbReference type="NCBIfam" id="TIGR01420">
    <property type="entry name" value="pilT_fam"/>
    <property type="match status" value="1"/>
</dbReference>
<dbReference type="PROSITE" id="PS00662">
    <property type="entry name" value="T2SP_E"/>
    <property type="match status" value="1"/>
</dbReference>
<dbReference type="SUPFAM" id="SSF52540">
    <property type="entry name" value="P-loop containing nucleoside triphosphate hydrolases"/>
    <property type="match status" value="1"/>
</dbReference>
<dbReference type="KEGG" id="schv:BRCON_2731"/>
<dbReference type="GO" id="GO:0005524">
    <property type="term" value="F:ATP binding"/>
    <property type="evidence" value="ECO:0007669"/>
    <property type="project" value="InterPro"/>
</dbReference>
<dbReference type="InterPro" id="IPR003593">
    <property type="entry name" value="AAA+_ATPase"/>
</dbReference>
<dbReference type="InterPro" id="IPR001482">
    <property type="entry name" value="T2SS/T4SS_dom"/>
</dbReference>
<dbReference type="PANTHER" id="PTHR30486">
    <property type="entry name" value="TWITCHING MOTILITY PROTEIN PILT"/>
    <property type="match status" value="1"/>
</dbReference>
<protein>
    <submittedName>
        <fullName evidence="3">Twitching motility protein PilT</fullName>
    </submittedName>
</protein>
<dbReference type="Gene3D" id="3.40.50.300">
    <property type="entry name" value="P-loop containing nucleotide triphosphate hydrolases"/>
    <property type="match status" value="1"/>
</dbReference>
<name>A0A2Z4YAM4_SUMC1</name>
<dbReference type="InterPro" id="IPR006321">
    <property type="entry name" value="PilT/PilU"/>
</dbReference>
<evidence type="ECO:0000256" key="1">
    <source>
        <dbReference type="ARBA" id="ARBA00006611"/>
    </source>
</evidence>
<dbReference type="Proteomes" id="UP000262583">
    <property type="component" value="Chromosome"/>
</dbReference>